<evidence type="ECO:0000256" key="2">
    <source>
        <dbReference type="ARBA" id="ARBA00010052"/>
    </source>
</evidence>
<evidence type="ECO:0000256" key="11">
    <source>
        <dbReference type="SAM" id="MobiDB-lite"/>
    </source>
</evidence>
<feature type="domain" description="ENPP1-3/EXOG-like endonuclease/phosphodiesterase" evidence="12">
    <location>
        <begin position="97"/>
        <end position="286"/>
    </location>
</feature>
<keyword evidence="7" id="KW-0460">Magnesium</keyword>
<dbReference type="PANTHER" id="PTHR13966:SF5">
    <property type="entry name" value="ENDONUCLEASE G, MITOCHONDRIAL"/>
    <property type="match status" value="1"/>
</dbReference>
<keyword evidence="4 9" id="KW-0479">Metal-binding</keyword>
<accession>A0A2D2LUU5</accession>
<dbReference type="RefSeq" id="WP_100270038.1">
    <property type="nucleotide sequence ID" value="NZ_CP024443.1"/>
</dbReference>
<dbReference type="GO" id="GO:0004519">
    <property type="term" value="F:endonuclease activity"/>
    <property type="evidence" value="ECO:0007669"/>
    <property type="project" value="UniProtKB-UniRule"/>
</dbReference>
<feature type="domain" description="DNA/RNA non-specific endonuclease/pyrophosphatase/phosphodiesterase" evidence="13">
    <location>
        <begin position="96"/>
        <end position="286"/>
    </location>
</feature>
<dbReference type="AlphaFoldDB" id="A0A2D2LUU5"/>
<dbReference type="PANTHER" id="PTHR13966">
    <property type="entry name" value="ENDONUCLEASE RELATED"/>
    <property type="match status" value="1"/>
</dbReference>
<dbReference type="STRING" id="34062.AXE82_01750"/>
<evidence type="ECO:0000256" key="8">
    <source>
        <dbReference type="PIRSR" id="PIRSR640255-1"/>
    </source>
</evidence>
<dbReference type="PROSITE" id="PS01070">
    <property type="entry name" value="NUCLEASE_NON_SPEC"/>
    <property type="match status" value="1"/>
</dbReference>
<comment type="similarity">
    <text evidence="2 10">Belongs to the DNA/RNA non-specific endonuclease family.</text>
</comment>
<evidence type="ECO:0000259" key="12">
    <source>
        <dbReference type="SMART" id="SM00477"/>
    </source>
</evidence>
<comment type="cofactor">
    <cofactor evidence="1 10">
        <name>Mg(2+)</name>
        <dbReference type="ChEBI" id="CHEBI:18420"/>
    </cofactor>
</comment>
<evidence type="ECO:0000256" key="4">
    <source>
        <dbReference type="ARBA" id="ARBA00022723"/>
    </source>
</evidence>
<dbReference type="InterPro" id="IPR020821">
    <property type="entry name" value="ENPP1-3/EXOG-like_nuc-like"/>
</dbReference>
<evidence type="ECO:0000256" key="5">
    <source>
        <dbReference type="ARBA" id="ARBA00022759"/>
    </source>
</evidence>
<keyword evidence="6 10" id="KW-0378">Hydrolase</keyword>
<evidence type="ECO:0000313" key="15">
    <source>
        <dbReference type="Proteomes" id="UP000229340"/>
    </source>
</evidence>
<proteinExistence type="inferred from homology"/>
<evidence type="ECO:0000256" key="10">
    <source>
        <dbReference type="RuleBase" id="RU366055"/>
    </source>
</evidence>
<feature type="region of interest" description="Disordered" evidence="11">
    <location>
        <begin position="33"/>
        <end position="58"/>
    </location>
</feature>
<dbReference type="SUPFAM" id="SSF54060">
    <property type="entry name" value="His-Me finger endonucleases"/>
    <property type="match status" value="1"/>
</dbReference>
<sequence length="292" mass="31922">MIVQTHFVTNNAILSAISVGLMYLAGCSVTPSAATPDSKTTVTIPTTTPTTQANSDTQALTTRPLDKALQKCASEFLDKTQPTMTAKLSQKTYPLCFNGFAVMYSGVTKTPIWVAEHLTRQRIAAAKTLVREGNFHEETRLPTEVRSLLSDYTNTGFDRGHLAPNADMANPDSQFDSFSLANIAPQTPDNNRKTWVKIETQTRNLTDQYGSAYVVTGVAFLTPEVKRLKNRVLVPSHFFKAVYLPSQQQALVFFSPNDDSGTVEKISLSTLKKRTGVNAFPSLPSNVATIAP</sequence>
<dbReference type="GO" id="GO:0016787">
    <property type="term" value="F:hydrolase activity"/>
    <property type="evidence" value="ECO:0007669"/>
    <property type="project" value="UniProtKB-KW"/>
</dbReference>
<dbReference type="Proteomes" id="UP000229340">
    <property type="component" value="Chromosome"/>
</dbReference>
<feature type="compositionally biased region" description="Low complexity" evidence="11">
    <location>
        <begin position="35"/>
        <end position="51"/>
    </location>
</feature>
<protein>
    <recommendedName>
        <fullName evidence="10">Endonuclease</fullName>
        <ecNumber evidence="10">3.1.30.-</ecNumber>
    </recommendedName>
</protein>
<dbReference type="InterPro" id="IPR044925">
    <property type="entry name" value="His-Me_finger_sf"/>
</dbReference>
<dbReference type="InterPro" id="IPR044929">
    <property type="entry name" value="DNA/RNA_non-sp_Endonuclease_sf"/>
</dbReference>
<organism evidence="14 15">
    <name type="scientific">Faucicola osloensis</name>
    <name type="common">Moraxella osloensis</name>
    <dbReference type="NCBI Taxonomy" id="34062"/>
    <lineage>
        <taxon>Bacteria</taxon>
        <taxon>Pseudomonadati</taxon>
        <taxon>Pseudomonadota</taxon>
        <taxon>Gammaproteobacteria</taxon>
        <taxon>Moraxellales</taxon>
        <taxon>Moraxellaceae</taxon>
        <taxon>Faucicola</taxon>
    </lineage>
</organism>
<evidence type="ECO:0000313" key="14">
    <source>
        <dbReference type="EMBL" id="ATR78783.1"/>
    </source>
</evidence>
<dbReference type="SMART" id="SM00477">
    <property type="entry name" value="NUC"/>
    <property type="match status" value="1"/>
</dbReference>
<name>A0A2D2LUU5_FAUOS</name>
<dbReference type="SMART" id="SM00892">
    <property type="entry name" value="Endonuclease_NS"/>
    <property type="match status" value="1"/>
</dbReference>
<keyword evidence="3 10" id="KW-0540">Nuclease</keyword>
<evidence type="ECO:0000256" key="7">
    <source>
        <dbReference type="ARBA" id="ARBA00022842"/>
    </source>
</evidence>
<dbReference type="GO" id="GO:0003676">
    <property type="term" value="F:nucleic acid binding"/>
    <property type="evidence" value="ECO:0007669"/>
    <property type="project" value="InterPro"/>
</dbReference>
<dbReference type="EMBL" id="CP024443">
    <property type="protein sequence ID" value="ATR78783.1"/>
    <property type="molecule type" value="Genomic_DNA"/>
</dbReference>
<evidence type="ECO:0000256" key="3">
    <source>
        <dbReference type="ARBA" id="ARBA00022722"/>
    </source>
</evidence>
<gene>
    <name evidence="14" type="ORF">NP7_05635</name>
</gene>
<reference evidence="15" key="1">
    <citation type="submission" date="2017-11" db="EMBL/GenBank/DDBJ databases">
        <title>Complete genome sequence of Moraxella osloensis NP7 isolated from human skin.</title>
        <authorList>
            <person name="Lee K."/>
            <person name="Lim J.Y."/>
            <person name="Hwang I."/>
        </authorList>
    </citation>
    <scope>NUCLEOTIDE SEQUENCE [LARGE SCALE GENOMIC DNA]</scope>
    <source>
        <strain evidence="15">NP7</strain>
    </source>
</reference>
<dbReference type="GO" id="GO:0046872">
    <property type="term" value="F:metal ion binding"/>
    <property type="evidence" value="ECO:0007669"/>
    <property type="project" value="UniProtKB-KW"/>
</dbReference>
<evidence type="ECO:0000259" key="13">
    <source>
        <dbReference type="SMART" id="SM00892"/>
    </source>
</evidence>
<dbReference type="Pfam" id="PF01223">
    <property type="entry name" value="Endonuclease_NS"/>
    <property type="match status" value="1"/>
</dbReference>
<dbReference type="Gene3D" id="3.40.570.10">
    <property type="entry name" value="Extracellular Endonuclease, subunit A"/>
    <property type="match status" value="1"/>
</dbReference>
<dbReference type="InterPro" id="IPR040255">
    <property type="entry name" value="Non-specific_endonuclease"/>
</dbReference>
<dbReference type="EC" id="3.1.30.-" evidence="10"/>
<evidence type="ECO:0000256" key="9">
    <source>
        <dbReference type="PIRSR" id="PIRSR640255-2"/>
    </source>
</evidence>
<feature type="active site" description="Proton acceptor" evidence="8">
    <location>
        <position position="161"/>
    </location>
</feature>
<dbReference type="InterPro" id="IPR001604">
    <property type="entry name" value="Endo_G_ENPP1-like_dom"/>
</dbReference>
<keyword evidence="5 10" id="KW-0255">Endonuclease</keyword>
<feature type="binding site" evidence="9">
    <location>
        <position position="191"/>
    </location>
    <ligand>
        <name>Mg(2+)</name>
        <dbReference type="ChEBI" id="CHEBI:18420"/>
        <note>catalytic</note>
    </ligand>
</feature>
<evidence type="ECO:0000256" key="1">
    <source>
        <dbReference type="ARBA" id="ARBA00001946"/>
    </source>
</evidence>
<dbReference type="InterPro" id="IPR018524">
    <property type="entry name" value="DNA/RNA_endonuclease_AS"/>
</dbReference>
<evidence type="ECO:0000256" key="6">
    <source>
        <dbReference type="ARBA" id="ARBA00022801"/>
    </source>
</evidence>